<dbReference type="GO" id="GO:0005524">
    <property type="term" value="F:ATP binding"/>
    <property type="evidence" value="ECO:0007669"/>
    <property type="project" value="InterPro"/>
</dbReference>
<organism evidence="3 4">
    <name type="scientific">Desulfosporosinus lacus DSM 15449</name>
    <dbReference type="NCBI Taxonomy" id="1121420"/>
    <lineage>
        <taxon>Bacteria</taxon>
        <taxon>Bacillati</taxon>
        <taxon>Bacillota</taxon>
        <taxon>Clostridia</taxon>
        <taxon>Eubacteriales</taxon>
        <taxon>Desulfitobacteriaceae</taxon>
        <taxon>Desulfosporosinus</taxon>
    </lineage>
</organism>
<dbReference type="PANTHER" id="PTHR41313">
    <property type="entry name" value="ADENINE-SPECIFIC METHYLTRANSFERASE"/>
    <property type="match status" value="1"/>
</dbReference>
<dbReference type="EMBL" id="FQXJ01000004">
    <property type="protein sequence ID" value="SHH68060.1"/>
    <property type="molecule type" value="Genomic_DNA"/>
</dbReference>
<dbReference type="STRING" id="1121420.SAMN02746098_01125"/>
<dbReference type="GO" id="GO:0003677">
    <property type="term" value="F:DNA binding"/>
    <property type="evidence" value="ECO:0007669"/>
    <property type="project" value="InterPro"/>
</dbReference>
<dbReference type="RefSeq" id="WP_242947463.1">
    <property type="nucleotide sequence ID" value="NZ_FQXJ01000004.1"/>
</dbReference>
<dbReference type="InterPro" id="IPR003356">
    <property type="entry name" value="DNA_methylase_A-5"/>
</dbReference>
<dbReference type="InterPro" id="IPR014001">
    <property type="entry name" value="Helicase_ATP-bd"/>
</dbReference>
<feature type="domain" description="Helicase C-terminal" evidence="2">
    <location>
        <begin position="2073"/>
        <end position="2251"/>
    </location>
</feature>
<feature type="region of interest" description="Disordered" evidence="1">
    <location>
        <begin position="844"/>
        <end position="874"/>
    </location>
</feature>
<dbReference type="InterPro" id="IPR001650">
    <property type="entry name" value="Helicase_C-like"/>
</dbReference>
<dbReference type="PROSITE" id="PS51194">
    <property type="entry name" value="HELICASE_CTER"/>
    <property type="match status" value="1"/>
</dbReference>
<dbReference type="SUPFAM" id="SSF53335">
    <property type="entry name" value="S-adenosyl-L-methionine-dependent methyltransferases"/>
    <property type="match status" value="1"/>
</dbReference>
<dbReference type="PANTHER" id="PTHR41313:SF1">
    <property type="entry name" value="DNA METHYLASE ADENINE-SPECIFIC DOMAIN-CONTAINING PROTEIN"/>
    <property type="match status" value="1"/>
</dbReference>
<evidence type="ECO:0000313" key="4">
    <source>
        <dbReference type="Proteomes" id="UP000183954"/>
    </source>
</evidence>
<proteinExistence type="predicted"/>
<keyword evidence="3" id="KW-0808">Transferase</keyword>
<feature type="region of interest" description="Disordered" evidence="1">
    <location>
        <begin position="629"/>
        <end position="650"/>
    </location>
</feature>
<gene>
    <name evidence="3" type="ORF">SAMN02746098_01125</name>
</gene>
<feature type="compositionally biased region" description="Basic and acidic residues" evidence="1">
    <location>
        <begin position="301"/>
        <end position="315"/>
    </location>
</feature>
<sequence length="2498" mass="282944">MRDDERLKVIYETATSIIIRTPEAWAEYLAFASRIYKYSFDNALLVYAQDPGASMLATKEIWKRVGRDPIDKAKHIAVCEYKNARNSLKYLFDVSQTNGHTLPKQWTADESRQPLLALRLSERYNLNNPYLSLIISQLVHEAMEQSFEQYMQDFELDIAGHFFAELPKDGLYAQIREIVEASAQIFVCSRCGIEAPKSCLSTLSTISHFDTVPLAARLGNIITEVSKHILLEIERTVKLLAKERSENHGEEIEPGIYRERWPALSEHQHRGRGGEQRPTPTQVRTGLDEPPAQEPSAAVHDPADDRRSGSDRPESGRGSSGTAGNNLSTAIDEKPASANRGHAGEGPSPKQPAPDSGGNRDDGNRPETEITTEQPSPEEEPQGSFLLPEIFYTPKKHLPYQVGDVILSLSAQARIVKITDANLFYALAGEDENTAPHAMKRERFETNLESGVYQTIRSDDAELYVGPAESTTETAVVEPVKQAGGNDGLVIGTDSQNNSPAEHQMTDEEYRQGYEHILTSTVMYPESMYTAIRSLFAAGLGISEKAQALAEIYQQYGNAELQEDILYRTALRKDDGLSFYIGADYTYMSWFEIAVLIDALIEDGDYPDPREQEINSLAKRIGDYNIPDEVEEMNGAGDTDEPETETQDSYEPTDEELYADVDGFLALTHNLYDGWQEEMAAEVAKVQADEYHMYALFRDIEEKPLSVGHSYVECFAFADHVTIRVNNLDLDFTYQEIAERIKTLIEIGNFPIPAVQPVRAMVVPKGGQPDFAKEVPPPSFADAQFIEISDIPRFEEIDTFVPVPKIVEFAQNAGQQISLFDLTPHDSDNDETPDASFVLDEETAGEDGAETHAAEPLTEPAAPEAPKNAPAPQRSKRLNYHYSADDNLYPPGAKTKFHNNMEAIRLLQRIESERRWATADEQKILARYVGWGGIAEAFNPKAESWDKEYRELKLALDEKDYAQARDSILTAYYTEPELVSCLYGALAQFGFTNGKNRRILDPAMGTGNFYAVLPEQLQNAKLTGVEIDSITGRLARQLYPTVDIQITGFETSKVENDTYDVAVGNVPFNEIQIYDRRYKDNYYIHDYFFIRALDALKPGGIAIFISSKGTLDKTDTSAREKIARRADLLGAIRLPDHTFKALAGTEVTTDILFLKKLEQQRNLPKRQLPAWVFTDNRPGDSMRLNQYYLDHPDMILGEMKYVSGRFGRTEACVAPEGQELYPLLRAAVGKLQGEFTAQPDEEFTEQEQKISTEGLLEAPEGMKTYTYQIQDGKIYYCSDGKLHPQDITGKKAERILGLCAIREALRQVIDIQSSDRPYDPSDLQAAQAELNRRYDAFVKKNGPINDKGNILAFSDDDTFPLLRSIEDYDKQSAAWNKSPVFTRATIRPNRLPDHAESALQALQISLNLKQKVDIPFMAKLYRKSPEEVIAELGGRIYLNPRKYSGNPFEGWELDEEYLSGYVKDKLAYAKLRAEDNPELFQRNVEALQAVQPKDLLPGDIEYSIGTPWIPIEYYTQFMYETFGTYERHKGTESYSLNVEYMEYSNQWFITGKQQERDSVKVNKVFGTSRKNAYEILEDTLNLQSVTVRDKVKYTDYDGKEKERYVVNAQETMIARGKQQQIKEAFRDWLFQDKVRSEVLLKIYNETFNNVVPRTYDGSHLVFSGMSDTEQLRPHQLNVAARIIYNGTALMAHEVGAGKTAAMVAAGMYMKRAGIVNKPLYVVPNHIIDQWANEFLRFFPSASLLVTNEKDFEKKNRRRFVSKIAMGEYDGIIISHSQFEKIAMSRERQEKMLTDEINHLSFIIDQIKAEKGENWSIKQMVIFQKNLTAKLDRLVNADTKDDLIDFEALGIDYLFVDEAHMYKNCFSYTKIRNVAGISTASSQRAADMKLKCHYLLEKYQGRGVTFATGTPISNSLAEFFIMQTYLQPQELKRRKIDFFDNWAATYAQTTTSLEIRPEGTGYRMRTRFARFQNLPELMNIFFLVADIQTEDMLGLPVPEIEGGKAQAVVTETTEFQKEVLATYIQRAEAIRKGEVEPYEDNMLKLTHEAKLLSIDPRLLYSDAPNDPDSKLNVAIRNVYDTWQDGKEKRLTQIVFCDSGTPKPGQFNVYDEMKSCLIKRGVPEQEIAFIHDAKTDAQREALFEKVRAGLVTILLGSTQKLGMGTNVQDRLYCINHLDCPWRPSDIQQRNGRGKRQGNLNPLIKIRQYVTRGTFDSYLWQIQEQKLRFITQVMTGKAITRTCEDIDETVLTAAEFKAIATNNPLLAEKMNVDNEVTRLSILQSSWQNERASLRQAIEKGYPGEIARITALINQATLDIQALEQTPSQDFSLEINGVRYSERAKAGEALEKYLALVWKEDETSTDVEIGLFRGLKIQAGREFFTKKLKLLNNGAYSLDMSDSGIGNITRMENLIEKLPDIRSDYEKKLADVQVQLAEATLAAAKPFQYAALLEDYSRRQGEINTQLEFQELSAQADMIFDENDSPTATVLTPAVKEQEYAL</sequence>
<dbReference type="CDD" id="cd02440">
    <property type="entry name" value="AdoMet_MTases"/>
    <property type="match status" value="1"/>
</dbReference>
<dbReference type="InterPro" id="IPR052933">
    <property type="entry name" value="DNA_Protect_Modify"/>
</dbReference>
<dbReference type="InterPro" id="IPR027417">
    <property type="entry name" value="P-loop_NTPase"/>
</dbReference>
<dbReference type="GO" id="GO:0008170">
    <property type="term" value="F:N-methyltransferase activity"/>
    <property type="evidence" value="ECO:0007669"/>
    <property type="project" value="InterPro"/>
</dbReference>
<dbReference type="InterPro" id="IPR000330">
    <property type="entry name" value="SNF2_N"/>
</dbReference>
<dbReference type="Pfam" id="PF00271">
    <property type="entry name" value="Helicase_C"/>
    <property type="match status" value="1"/>
</dbReference>
<feature type="compositionally biased region" description="Basic and acidic residues" evidence="1">
    <location>
        <begin position="265"/>
        <end position="275"/>
    </location>
</feature>
<dbReference type="Gene3D" id="3.40.50.300">
    <property type="entry name" value="P-loop containing nucleotide triphosphate hydrolases"/>
    <property type="match status" value="2"/>
</dbReference>
<feature type="compositionally biased region" description="Low complexity" evidence="1">
    <location>
        <begin position="854"/>
        <end position="872"/>
    </location>
</feature>
<feature type="region of interest" description="Disordered" evidence="1">
    <location>
        <begin position="265"/>
        <end position="383"/>
    </location>
</feature>
<dbReference type="SMART" id="SM00487">
    <property type="entry name" value="DEXDc"/>
    <property type="match status" value="1"/>
</dbReference>
<name>A0A1M5UYR1_9FIRM</name>
<evidence type="ECO:0000256" key="1">
    <source>
        <dbReference type="SAM" id="MobiDB-lite"/>
    </source>
</evidence>
<evidence type="ECO:0000313" key="3">
    <source>
        <dbReference type="EMBL" id="SHH68060.1"/>
    </source>
</evidence>
<accession>A0A1M5UYR1</accession>
<dbReference type="Proteomes" id="UP000183954">
    <property type="component" value="Unassembled WGS sequence"/>
</dbReference>
<dbReference type="Pfam" id="PF00176">
    <property type="entry name" value="SNF2-rel_dom"/>
    <property type="match status" value="1"/>
</dbReference>
<feature type="compositionally biased region" description="Basic and acidic residues" evidence="1">
    <location>
        <begin position="358"/>
        <end position="368"/>
    </location>
</feature>
<dbReference type="Pfam" id="PF02384">
    <property type="entry name" value="N6_Mtase"/>
    <property type="match status" value="1"/>
</dbReference>
<evidence type="ECO:0000259" key="2">
    <source>
        <dbReference type="PROSITE" id="PS51194"/>
    </source>
</evidence>
<dbReference type="Gene3D" id="3.40.50.150">
    <property type="entry name" value="Vaccinia Virus protein VP39"/>
    <property type="match status" value="1"/>
</dbReference>
<keyword evidence="4" id="KW-1185">Reference proteome</keyword>
<reference evidence="4" key="1">
    <citation type="submission" date="2016-11" db="EMBL/GenBank/DDBJ databases">
        <authorList>
            <person name="Varghese N."/>
            <person name="Submissions S."/>
        </authorList>
    </citation>
    <scope>NUCLEOTIDE SEQUENCE [LARGE SCALE GENOMIC DNA]</scope>
    <source>
        <strain evidence="4">DSM 15449</strain>
    </source>
</reference>
<dbReference type="GO" id="GO:0032259">
    <property type="term" value="P:methylation"/>
    <property type="evidence" value="ECO:0007669"/>
    <property type="project" value="UniProtKB-KW"/>
</dbReference>
<protein>
    <submittedName>
        <fullName evidence="3">Adenine-specific DNA methylase, N12 class</fullName>
    </submittedName>
</protein>
<dbReference type="SUPFAM" id="SSF52540">
    <property type="entry name" value="P-loop containing nucleoside triphosphate hydrolases"/>
    <property type="match status" value="2"/>
</dbReference>
<dbReference type="SMART" id="SM00490">
    <property type="entry name" value="HELICc"/>
    <property type="match status" value="1"/>
</dbReference>
<keyword evidence="3" id="KW-0489">Methyltransferase</keyword>
<dbReference type="InterPro" id="IPR029063">
    <property type="entry name" value="SAM-dependent_MTases_sf"/>
</dbReference>
<feature type="compositionally biased region" description="Polar residues" evidence="1">
    <location>
        <begin position="320"/>
        <end position="329"/>
    </location>
</feature>